<dbReference type="InterPro" id="IPR052655">
    <property type="entry name" value="AKNA_Centrosome-Trans_reg"/>
</dbReference>
<organism evidence="2 3">
    <name type="scientific">Silurus meridionalis</name>
    <name type="common">Southern catfish</name>
    <name type="synonym">Silurus soldatovi meridionalis</name>
    <dbReference type="NCBI Taxonomy" id="175797"/>
    <lineage>
        <taxon>Eukaryota</taxon>
        <taxon>Metazoa</taxon>
        <taxon>Chordata</taxon>
        <taxon>Craniata</taxon>
        <taxon>Vertebrata</taxon>
        <taxon>Euteleostomi</taxon>
        <taxon>Actinopterygii</taxon>
        <taxon>Neopterygii</taxon>
        <taxon>Teleostei</taxon>
        <taxon>Ostariophysi</taxon>
        <taxon>Siluriformes</taxon>
        <taxon>Siluridae</taxon>
        <taxon>Silurus</taxon>
    </lineage>
</organism>
<feature type="compositionally biased region" description="Basic and acidic residues" evidence="1">
    <location>
        <begin position="351"/>
        <end position="364"/>
    </location>
</feature>
<feature type="compositionally biased region" description="Polar residues" evidence="1">
    <location>
        <begin position="164"/>
        <end position="181"/>
    </location>
</feature>
<feature type="region of interest" description="Disordered" evidence="1">
    <location>
        <begin position="521"/>
        <end position="546"/>
    </location>
</feature>
<evidence type="ECO:0000313" key="2">
    <source>
        <dbReference type="EMBL" id="KAF7696763.1"/>
    </source>
</evidence>
<evidence type="ECO:0000313" key="3">
    <source>
        <dbReference type="Proteomes" id="UP000606274"/>
    </source>
</evidence>
<dbReference type="GO" id="GO:0021849">
    <property type="term" value="P:neuroblast division in subventricular zone"/>
    <property type="evidence" value="ECO:0007669"/>
    <property type="project" value="TreeGrafter"/>
</dbReference>
<feature type="region of interest" description="Disordered" evidence="1">
    <location>
        <begin position="120"/>
        <end position="248"/>
    </location>
</feature>
<dbReference type="GO" id="GO:0005813">
    <property type="term" value="C:centrosome"/>
    <property type="evidence" value="ECO:0007669"/>
    <property type="project" value="TreeGrafter"/>
</dbReference>
<protein>
    <submittedName>
        <fullName evidence="2">Uncharacterized protein</fullName>
    </submittedName>
</protein>
<feature type="compositionally biased region" description="Polar residues" evidence="1">
    <location>
        <begin position="9"/>
        <end position="19"/>
    </location>
</feature>
<feature type="compositionally biased region" description="Polar residues" evidence="1">
    <location>
        <begin position="277"/>
        <end position="295"/>
    </location>
</feature>
<evidence type="ECO:0000256" key="1">
    <source>
        <dbReference type="SAM" id="MobiDB-lite"/>
    </source>
</evidence>
<sequence>MADCLPGPSCSSHECNSMETLPEASVPVSALPRKQGSGRRAAGSMRSQSSLVERAGVGRRASKENDRALRAQLQDGVVTPETDSGFVGSESSRLTPAAQSPVQQMSAVRATRPSVVQEKCQINPKSSSPAHKEPSSNPSCAHTIAPGGVPGSLRRRGETRTRHIPSSFTSSSPLCWQSTPFQAWPSGEITEPEQQSECARSLSEDGTRQGVLHTQPSNRDPSYLTSSSFTAPYHHGDHLKAQSSGQLANHHEAIGSLQAEVHRLREHLQGALRTATRCPSKNNTVHIPPYTSTPHLLQHDFRSLERKTASKREPKANGRTVKGEQERTIPRRRSASVPRLRPEPDSSTDTELTHSEDMTPKVRAETGQSPKIHTHWRKRSISADRSKVRHDEAEGRERPVHETLCSSCLARYHRSSECHARNVNSLLTTRYYSSQCSLCGAPKRDTVSPPANQSFIQKKVRPPRAKHMQPGALYMAVAPPPPVIGSVPMLQCVPVCPSVLYYSSPVVPTSYQKPFYVSLSDGRGSGGHRRRSQSVDAQRSLNRSLGRAITTASSVREMSQRMVRSLSSGLNHMSPLAKSCTY</sequence>
<dbReference type="Proteomes" id="UP000606274">
    <property type="component" value="Unassembled WGS sequence"/>
</dbReference>
<feature type="compositionally biased region" description="Polar residues" evidence="1">
    <location>
        <begin position="89"/>
        <end position="105"/>
    </location>
</feature>
<feature type="compositionally biased region" description="Basic and acidic residues" evidence="1">
    <location>
        <begin position="297"/>
        <end position="329"/>
    </location>
</feature>
<feature type="compositionally biased region" description="Polar residues" evidence="1">
    <location>
        <begin position="534"/>
        <end position="543"/>
    </location>
</feature>
<gene>
    <name evidence="2" type="ORF">HF521_005181</name>
</gene>
<dbReference type="GO" id="GO:0001837">
    <property type="term" value="P:epithelial to mesenchymal transition"/>
    <property type="evidence" value="ECO:0007669"/>
    <property type="project" value="TreeGrafter"/>
</dbReference>
<feature type="compositionally biased region" description="Basic and acidic residues" evidence="1">
    <location>
        <begin position="381"/>
        <end position="395"/>
    </location>
</feature>
<dbReference type="GO" id="GO:0060234">
    <property type="term" value="P:neuroblast delamination"/>
    <property type="evidence" value="ECO:0007669"/>
    <property type="project" value="TreeGrafter"/>
</dbReference>
<accession>A0A8T0AWX7</accession>
<dbReference type="PANTHER" id="PTHR21510">
    <property type="entry name" value="AKNA DOMAIN-CONTAINING PROTEIN"/>
    <property type="match status" value="1"/>
</dbReference>
<feature type="region of interest" description="Disordered" evidence="1">
    <location>
        <begin position="1"/>
        <end position="105"/>
    </location>
</feature>
<name>A0A8T0AWX7_SILME</name>
<dbReference type="AlphaFoldDB" id="A0A8T0AWX7"/>
<reference evidence="2" key="1">
    <citation type="submission" date="2020-08" db="EMBL/GenBank/DDBJ databases">
        <title>Chromosome-level assembly of Southern catfish (Silurus meridionalis) provides insights into visual adaptation to the nocturnal and benthic lifestyles.</title>
        <authorList>
            <person name="Zhang Y."/>
            <person name="Wang D."/>
            <person name="Peng Z."/>
        </authorList>
    </citation>
    <scope>NUCLEOTIDE SEQUENCE</scope>
    <source>
        <strain evidence="2">SWU-2019-XX</strain>
        <tissue evidence="2">Muscle</tissue>
    </source>
</reference>
<comment type="caution">
    <text evidence="2">The sequence shown here is derived from an EMBL/GenBank/DDBJ whole genome shotgun (WGS) entry which is preliminary data.</text>
</comment>
<proteinExistence type="predicted"/>
<feature type="region of interest" description="Disordered" evidence="1">
    <location>
        <begin position="273"/>
        <end position="395"/>
    </location>
</feature>
<feature type="compositionally biased region" description="Polar residues" evidence="1">
    <location>
        <begin position="212"/>
        <end position="230"/>
    </location>
</feature>
<feature type="compositionally biased region" description="Polar residues" evidence="1">
    <location>
        <begin position="123"/>
        <end position="140"/>
    </location>
</feature>
<dbReference type="EMBL" id="JABFDY010000015">
    <property type="protein sequence ID" value="KAF7696763.1"/>
    <property type="molecule type" value="Genomic_DNA"/>
</dbReference>
<keyword evidence="3" id="KW-1185">Reference proteome</keyword>
<dbReference type="PANTHER" id="PTHR21510:SF15">
    <property type="entry name" value="MICROTUBULE ORGANIZATION PROTEIN AKNA"/>
    <property type="match status" value="1"/>
</dbReference>